<keyword evidence="8 12" id="KW-0131">Cell cycle</keyword>
<dbReference type="EMBL" id="MHRT01000005">
    <property type="protein sequence ID" value="OHA29188.1"/>
    <property type="molecule type" value="Genomic_DNA"/>
</dbReference>
<dbReference type="NCBIfam" id="NF006873">
    <property type="entry name" value="PRK09369.1"/>
    <property type="match status" value="1"/>
</dbReference>
<comment type="caution">
    <text evidence="12">Lacks conserved residue(s) required for the propagation of feature annotation.</text>
</comment>
<dbReference type="SUPFAM" id="SSF55205">
    <property type="entry name" value="EPT/RTPC-like"/>
    <property type="match status" value="1"/>
</dbReference>
<keyword evidence="3 12" id="KW-0963">Cytoplasm</keyword>
<comment type="caution">
    <text evidence="14">The sequence shown here is derived from an EMBL/GenBank/DDBJ whole genome shotgun (WGS) entry which is preliminary data.</text>
</comment>
<evidence type="ECO:0000256" key="9">
    <source>
        <dbReference type="ARBA" id="ARBA00023316"/>
    </source>
</evidence>
<evidence type="ECO:0000256" key="10">
    <source>
        <dbReference type="ARBA" id="ARBA00038367"/>
    </source>
</evidence>
<dbReference type="GO" id="GO:0009252">
    <property type="term" value="P:peptidoglycan biosynthetic process"/>
    <property type="evidence" value="ECO:0007669"/>
    <property type="project" value="UniProtKB-UniRule"/>
</dbReference>
<dbReference type="PANTHER" id="PTHR43783">
    <property type="entry name" value="UDP-N-ACETYLGLUCOSAMINE 1-CARBOXYVINYLTRANSFERASE"/>
    <property type="match status" value="1"/>
</dbReference>
<feature type="active site" description="Proton donor" evidence="12">
    <location>
        <position position="127"/>
    </location>
</feature>
<comment type="catalytic activity">
    <reaction evidence="11 12">
        <text>phosphoenolpyruvate + UDP-N-acetyl-alpha-D-glucosamine = UDP-N-acetyl-3-O-(1-carboxyvinyl)-alpha-D-glucosamine + phosphate</text>
        <dbReference type="Rhea" id="RHEA:18681"/>
        <dbReference type="ChEBI" id="CHEBI:43474"/>
        <dbReference type="ChEBI" id="CHEBI:57705"/>
        <dbReference type="ChEBI" id="CHEBI:58702"/>
        <dbReference type="ChEBI" id="CHEBI:68483"/>
        <dbReference type="EC" id="2.5.1.7"/>
    </reaction>
</comment>
<dbReference type="InterPro" id="IPR005750">
    <property type="entry name" value="UDP_GlcNAc_COvinyl_MurA"/>
</dbReference>
<evidence type="ECO:0000256" key="11">
    <source>
        <dbReference type="ARBA" id="ARBA00047527"/>
    </source>
</evidence>
<dbReference type="GO" id="GO:0051301">
    <property type="term" value="P:cell division"/>
    <property type="evidence" value="ECO:0007669"/>
    <property type="project" value="UniProtKB-KW"/>
</dbReference>
<comment type="similarity">
    <text evidence="10 12">Belongs to the EPSP synthase family. MurA subfamily.</text>
</comment>
<dbReference type="GO" id="GO:0005737">
    <property type="term" value="C:cytoplasm"/>
    <property type="evidence" value="ECO:0007669"/>
    <property type="project" value="UniProtKB-SubCell"/>
</dbReference>
<reference evidence="14 15" key="1">
    <citation type="journal article" date="2016" name="Nat. Commun.">
        <title>Thousands of microbial genomes shed light on interconnected biogeochemical processes in an aquifer system.</title>
        <authorList>
            <person name="Anantharaman K."/>
            <person name="Brown C.T."/>
            <person name="Hug L.A."/>
            <person name="Sharon I."/>
            <person name="Castelle C.J."/>
            <person name="Probst A.J."/>
            <person name="Thomas B.C."/>
            <person name="Singh A."/>
            <person name="Wilkins M.J."/>
            <person name="Karaoz U."/>
            <person name="Brodie E.L."/>
            <person name="Williams K.H."/>
            <person name="Hubbard S.S."/>
            <person name="Banfield J.F."/>
        </authorList>
    </citation>
    <scope>NUCLEOTIDE SEQUENCE [LARGE SCALE GENOMIC DNA]</scope>
</reference>
<evidence type="ECO:0000256" key="8">
    <source>
        <dbReference type="ARBA" id="ARBA00023306"/>
    </source>
</evidence>
<dbReference type="Proteomes" id="UP000178089">
    <property type="component" value="Unassembled WGS sequence"/>
</dbReference>
<evidence type="ECO:0000256" key="7">
    <source>
        <dbReference type="ARBA" id="ARBA00022984"/>
    </source>
</evidence>
<evidence type="ECO:0000256" key="12">
    <source>
        <dbReference type="HAMAP-Rule" id="MF_00111"/>
    </source>
</evidence>
<sequence length="456" mass="48903">MDTKELFIIQGLAGKRTLQGTVTINGAKNSALKAMAAAILFDGPVILENVPEMSDIETLANIIRKLGGRVEVKKSERGGRALIVDATGIVSTDIDVGLAKNMRGSVVLTGPLLGRYKNVKFPTPGGCVIGARPINLFISGYEKMGAKVNGRDCVYDISADKGIKGTGITFEKISVGATETLMMAAVLAKGKTVLNNCAREPEIVNVAEWLNECGASISGAGTSTIIIQGTDDKLLSAKKSFITIPDRITTGSYIILGALCAKKLTIENCRPDHLEATTKLLIESGVKMKIGEDFITVYGGGDDETDGTTKNSAYKLISNIRTQEYPGFPTDLQSPMVVFLTQCAGESVVFENIFEGRFKYVDELIKLGADITIADPREILIKGPTLFHCLPDDEELTVHDIRAGFAVVLAALLGEGKSRVTNIYLIDRGYEKLDEVLRSLGAKIKRVQGSTSGPNH</sequence>
<gene>
    <name evidence="12" type="primary">murA</name>
    <name evidence="14" type="ORF">A3F51_01075</name>
</gene>
<dbReference type="InterPro" id="IPR036968">
    <property type="entry name" value="Enolpyruvate_Tfrase_sf"/>
</dbReference>
<organism evidence="14 15">
    <name type="scientific">Candidatus Taylorbacteria bacterium RIFCSPHIGHO2_12_FULL_45_16</name>
    <dbReference type="NCBI Taxonomy" id="1802315"/>
    <lineage>
        <taxon>Bacteria</taxon>
        <taxon>Candidatus Tayloriibacteriota</taxon>
    </lineage>
</organism>
<evidence type="ECO:0000256" key="4">
    <source>
        <dbReference type="ARBA" id="ARBA00022618"/>
    </source>
</evidence>
<evidence type="ECO:0000256" key="3">
    <source>
        <dbReference type="ARBA" id="ARBA00022490"/>
    </source>
</evidence>
<dbReference type="AlphaFoldDB" id="A0A1G2MZC7"/>
<feature type="binding site" evidence="12">
    <location>
        <position position="353"/>
    </location>
    <ligand>
        <name>UDP-N-acetyl-alpha-D-glucosamine</name>
        <dbReference type="ChEBI" id="CHEBI:57705"/>
    </ligand>
</feature>
<dbReference type="HAMAP" id="MF_00111">
    <property type="entry name" value="MurA"/>
    <property type="match status" value="1"/>
</dbReference>
<dbReference type="Pfam" id="PF00275">
    <property type="entry name" value="EPSP_synthase"/>
    <property type="match status" value="1"/>
</dbReference>
<feature type="binding site" evidence="12">
    <location>
        <begin position="28"/>
        <end position="29"/>
    </location>
    <ligand>
        <name>phosphoenolpyruvate</name>
        <dbReference type="ChEBI" id="CHEBI:58702"/>
    </ligand>
</feature>
<proteinExistence type="inferred from homology"/>
<name>A0A1G2MZC7_9BACT</name>
<evidence type="ECO:0000256" key="1">
    <source>
        <dbReference type="ARBA" id="ARBA00004496"/>
    </source>
</evidence>
<comment type="subcellular location">
    <subcellularLocation>
        <location evidence="1 12">Cytoplasm</location>
    </subcellularLocation>
</comment>
<accession>A0A1G2MZC7</accession>
<comment type="pathway">
    <text evidence="2 12">Cell wall biogenesis; peptidoglycan biosynthesis.</text>
</comment>
<feature type="binding site" evidence="12">
    <location>
        <position position="331"/>
    </location>
    <ligand>
        <name>UDP-N-acetyl-alpha-D-glucosamine</name>
        <dbReference type="ChEBI" id="CHEBI:57705"/>
    </ligand>
</feature>
<dbReference type="GO" id="GO:0019277">
    <property type="term" value="P:UDP-N-acetylgalactosamine biosynthetic process"/>
    <property type="evidence" value="ECO:0007669"/>
    <property type="project" value="InterPro"/>
</dbReference>
<evidence type="ECO:0000256" key="5">
    <source>
        <dbReference type="ARBA" id="ARBA00022679"/>
    </source>
</evidence>
<dbReference type="InterPro" id="IPR013792">
    <property type="entry name" value="RNA3'P_cycl/enolpyr_Trfase_a/b"/>
</dbReference>
<dbReference type="InterPro" id="IPR001986">
    <property type="entry name" value="Enolpyruvate_Tfrase_dom"/>
</dbReference>
<evidence type="ECO:0000313" key="14">
    <source>
        <dbReference type="EMBL" id="OHA29188.1"/>
    </source>
</evidence>
<keyword evidence="12" id="KW-0670">Pyruvate</keyword>
<keyword evidence="4 12" id="KW-0132">Cell division</keyword>
<dbReference type="GO" id="GO:0008760">
    <property type="term" value="F:UDP-N-acetylglucosamine 1-carboxyvinyltransferase activity"/>
    <property type="evidence" value="ECO:0007669"/>
    <property type="project" value="UniProtKB-UniRule"/>
</dbReference>
<dbReference type="Gene3D" id="3.65.10.10">
    <property type="entry name" value="Enolpyruvate transferase domain"/>
    <property type="match status" value="2"/>
</dbReference>
<keyword evidence="7 12" id="KW-0573">Peptidoglycan synthesis</keyword>
<keyword evidence="9 12" id="KW-0961">Cell wall biogenesis/degradation</keyword>
<feature type="binding site" evidence="12">
    <location>
        <position position="103"/>
    </location>
    <ligand>
        <name>UDP-N-acetyl-alpha-D-glucosamine</name>
        <dbReference type="ChEBI" id="CHEBI:57705"/>
    </ligand>
</feature>
<comment type="function">
    <text evidence="12">Cell wall formation. Adds enolpyruvyl to UDP-N-acetylglucosamine.</text>
</comment>
<feature type="modified residue" description="2-(S-cysteinyl)pyruvic acid O-phosphothioketal" evidence="12">
    <location>
        <position position="127"/>
    </location>
</feature>
<keyword evidence="6 12" id="KW-0133">Cell shape</keyword>
<dbReference type="InterPro" id="IPR050068">
    <property type="entry name" value="MurA_subfamily"/>
</dbReference>
<dbReference type="EC" id="2.5.1.7" evidence="12"/>
<protein>
    <recommendedName>
        <fullName evidence="12">UDP-N-acetylglucosamine 1-carboxyvinyltransferase</fullName>
        <ecNumber evidence="12">2.5.1.7</ecNumber>
    </recommendedName>
    <alternativeName>
        <fullName evidence="12">Enoylpyruvate transferase</fullName>
    </alternativeName>
    <alternativeName>
        <fullName evidence="12">UDP-N-acetylglucosamine enolpyruvyl transferase</fullName>
        <shortName evidence="12">EPT</shortName>
    </alternativeName>
</protein>
<dbReference type="PANTHER" id="PTHR43783:SF1">
    <property type="entry name" value="UDP-N-ACETYLGLUCOSAMINE 1-CARBOXYVINYLTRANSFERASE"/>
    <property type="match status" value="1"/>
</dbReference>
<dbReference type="STRING" id="1802315.A3F51_01075"/>
<evidence type="ECO:0000256" key="6">
    <source>
        <dbReference type="ARBA" id="ARBA00022960"/>
    </source>
</evidence>
<evidence type="ECO:0000256" key="2">
    <source>
        <dbReference type="ARBA" id="ARBA00004752"/>
    </source>
</evidence>
<evidence type="ECO:0000313" key="15">
    <source>
        <dbReference type="Proteomes" id="UP000178089"/>
    </source>
</evidence>
<keyword evidence="5 12" id="KW-0808">Transferase</keyword>
<evidence type="ECO:0000259" key="13">
    <source>
        <dbReference type="Pfam" id="PF00275"/>
    </source>
</evidence>
<dbReference type="GO" id="GO:0071555">
    <property type="term" value="P:cell wall organization"/>
    <property type="evidence" value="ECO:0007669"/>
    <property type="project" value="UniProtKB-KW"/>
</dbReference>
<feature type="domain" description="Enolpyruvate transferase" evidence="13">
    <location>
        <begin position="14"/>
        <end position="437"/>
    </location>
</feature>
<dbReference type="NCBIfam" id="TIGR01072">
    <property type="entry name" value="murA"/>
    <property type="match status" value="1"/>
</dbReference>
<dbReference type="GO" id="GO:0008360">
    <property type="term" value="P:regulation of cell shape"/>
    <property type="evidence" value="ECO:0007669"/>
    <property type="project" value="UniProtKB-KW"/>
</dbReference>
<dbReference type="CDD" id="cd01555">
    <property type="entry name" value="UdpNAET"/>
    <property type="match status" value="1"/>
</dbReference>
<dbReference type="UniPathway" id="UPA00219"/>